<dbReference type="InterPro" id="IPR029046">
    <property type="entry name" value="LolA/LolB/LppX"/>
</dbReference>
<keyword evidence="11" id="KW-0449">Lipoprotein</keyword>
<dbReference type="Pfam" id="PF03548">
    <property type="entry name" value="LolA"/>
    <property type="match status" value="1"/>
</dbReference>
<reference evidence="11 12" key="1">
    <citation type="submission" date="2020-04" db="EMBL/GenBank/DDBJ databases">
        <title>Pseudoalteromonas caenipelagi sp. nov., isolated from a tidal flat.</title>
        <authorList>
            <person name="Park S."/>
            <person name="Yoon J.-H."/>
        </authorList>
    </citation>
    <scope>NUCLEOTIDE SEQUENCE [LARGE SCALE GENOMIC DNA]</scope>
    <source>
        <strain evidence="11 12">JBTF-M23</strain>
    </source>
</reference>
<dbReference type="GO" id="GO:0044874">
    <property type="term" value="P:lipoprotein localization to outer membrane"/>
    <property type="evidence" value="ECO:0007669"/>
    <property type="project" value="UniProtKB-UniRule"/>
</dbReference>
<keyword evidence="5 10" id="KW-0813">Transport</keyword>
<evidence type="ECO:0000256" key="7">
    <source>
        <dbReference type="ARBA" id="ARBA00022764"/>
    </source>
</evidence>
<dbReference type="InterPro" id="IPR018323">
    <property type="entry name" value="OM_lipoprot_carrier_LolA_Pbac"/>
</dbReference>
<proteinExistence type="inferred from homology"/>
<evidence type="ECO:0000256" key="2">
    <source>
        <dbReference type="ARBA" id="ARBA00007615"/>
    </source>
</evidence>
<keyword evidence="9 10" id="KW-0143">Chaperone</keyword>
<comment type="subunit">
    <text evidence="3 10">Monomer.</text>
</comment>
<comment type="caution">
    <text evidence="11">The sequence shown here is derived from an EMBL/GenBank/DDBJ whole genome shotgun (WGS) entry which is preliminary data.</text>
</comment>
<organism evidence="11 12">
    <name type="scientific">Pseudoalteromonas caenipelagi</name>
    <dbReference type="NCBI Taxonomy" id="2726988"/>
    <lineage>
        <taxon>Bacteria</taxon>
        <taxon>Pseudomonadati</taxon>
        <taxon>Pseudomonadota</taxon>
        <taxon>Gammaproteobacteria</taxon>
        <taxon>Alteromonadales</taxon>
        <taxon>Pseudoalteromonadaceae</taxon>
        <taxon>Pseudoalteromonas</taxon>
    </lineage>
</organism>
<evidence type="ECO:0000256" key="6">
    <source>
        <dbReference type="ARBA" id="ARBA00022729"/>
    </source>
</evidence>
<feature type="chain" id="PRO_5033188929" description="Outer-membrane lipoprotein carrier protein" evidence="10">
    <location>
        <begin position="26"/>
        <end position="212"/>
    </location>
</feature>
<comment type="similarity">
    <text evidence="2 10">Belongs to the LolA family.</text>
</comment>
<gene>
    <name evidence="10 11" type="primary">lolA</name>
    <name evidence="11" type="ORF">HG263_02445</name>
</gene>
<dbReference type="RefSeq" id="WP_171624484.1">
    <property type="nucleotide sequence ID" value="NZ_JABBPG010000001.1"/>
</dbReference>
<dbReference type="PANTHER" id="PTHR35869">
    <property type="entry name" value="OUTER-MEMBRANE LIPOPROTEIN CARRIER PROTEIN"/>
    <property type="match status" value="1"/>
</dbReference>
<accession>A0A849V935</accession>
<dbReference type="PANTHER" id="PTHR35869:SF1">
    <property type="entry name" value="OUTER-MEMBRANE LIPOPROTEIN CARRIER PROTEIN"/>
    <property type="match status" value="1"/>
</dbReference>
<name>A0A849V935_9GAMM</name>
<keyword evidence="7 10" id="KW-0574">Periplasm</keyword>
<dbReference type="EMBL" id="JABBPG010000001">
    <property type="protein sequence ID" value="NOU49405.1"/>
    <property type="molecule type" value="Genomic_DNA"/>
</dbReference>
<evidence type="ECO:0000256" key="10">
    <source>
        <dbReference type="HAMAP-Rule" id="MF_00240"/>
    </source>
</evidence>
<sequence precursor="true">MNFLNKLTKCSALIIGLTLSVNAMADAASDLKEKLSNINTFEAQFSQSVLDEQGNVLQQGTGKIALAHPLKIYWQQVQPDETLFVSDGDKTYYYDTFAEQVTVMNTASLIDTTPFVLLTSRAQEQWAKYQVTQTEGGYQITPNDGVESQVEMLEIEFSDNNNLQEVRVKDVSGQVSSFIFSDAKLNNLLATDLFSFIIPKGVIVDDQTQSEL</sequence>
<protein>
    <recommendedName>
        <fullName evidence="4 10">Outer-membrane lipoprotein carrier protein</fullName>
    </recommendedName>
</protein>
<dbReference type="GO" id="GO:0042953">
    <property type="term" value="P:lipoprotein transport"/>
    <property type="evidence" value="ECO:0007669"/>
    <property type="project" value="InterPro"/>
</dbReference>
<evidence type="ECO:0000256" key="9">
    <source>
        <dbReference type="ARBA" id="ARBA00023186"/>
    </source>
</evidence>
<feature type="signal peptide" evidence="10">
    <location>
        <begin position="1"/>
        <end position="25"/>
    </location>
</feature>
<keyword evidence="8 10" id="KW-0653">Protein transport</keyword>
<evidence type="ECO:0000256" key="1">
    <source>
        <dbReference type="ARBA" id="ARBA00004418"/>
    </source>
</evidence>
<dbReference type="HAMAP" id="MF_00240">
    <property type="entry name" value="LolA"/>
    <property type="match status" value="1"/>
</dbReference>
<dbReference type="Proteomes" id="UP000586305">
    <property type="component" value="Unassembled WGS sequence"/>
</dbReference>
<evidence type="ECO:0000256" key="8">
    <source>
        <dbReference type="ARBA" id="ARBA00022927"/>
    </source>
</evidence>
<evidence type="ECO:0000256" key="3">
    <source>
        <dbReference type="ARBA" id="ARBA00011245"/>
    </source>
</evidence>
<dbReference type="Gene3D" id="2.50.20.10">
    <property type="entry name" value="Lipoprotein localisation LolA/LolB/LppX"/>
    <property type="match status" value="1"/>
</dbReference>
<evidence type="ECO:0000256" key="4">
    <source>
        <dbReference type="ARBA" id="ARBA00014035"/>
    </source>
</evidence>
<dbReference type="CDD" id="cd16325">
    <property type="entry name" value="LolA"/>
    <property type="match status" value="1"/>
</dbReference>
<comment type="subcellular location">
    <subcellularLocation>
        <location evidence="1 10">Periplasm</location>
    </subcellularLocation>
</comment>
<dbReference type="GO" id="GO:0030288">
    <property type="term" value="C:outer membrane-bounded periplasmic space"/>
    <property type="evidence" value="ECO:0007669"/>
    <property type="project" value="TreeGrafter"/>
</dbReference>
<dbReference type="AlphaFoldDB" id="A0A849V935"/>
<keyword evidence="6 10" id="KW-0732">Signal</keyword>
<keyword evidence="12" id="KW-1185">Reference proteome</keyword>
<evidence type="ECO:0000256" key="5">
    <source>
        <dbReference type="ARBA" id="ARBA00022448"/>
    </source>
</evidence>
<dbReference type="NCBIfam" id="TIGR00547">
    <property type="entry name" value="lolA"/>
    <property type="match status" value="1"/>
</dbReference>
<evidence type="ECO:0000313" key="11">
    <source>
        <dbReference type="EMBL" id="NOU49405.1"/>
    </source>
</evidence>
<dbReference type="SUPFAM" id="SSF89392">
    <property type="entry name" value="Prokaryotic lipoproteins and lipoprotein localization factors"/>
    <property type="match status" value="1"/>
</dbReference>
<dbReference type="InterPro" id="IPR004564">
    <property type="entry name" value="OM_lipoprot_carrier_LolA-like"/>
</dbReference>
<comment type="function">
    <text evidence="10">Participates in the translocation of lipoproteins from the inner membrane to the outer membrane. Only forms a complex with a lipoprotein if the residue after the N-terminal Cys is not an aspartate (The Asp acts as a targeting signal to indicate that the lipoprotein should stay in the inner membrane).</text>
</comment>
<evidence type="ECO:0000313" key="12">
    <source>
        <dbReference type="Proteomes" id="UP000586305"/>
    </source>
</evidence>